<dbReference type="Pfam" id="PF00128">
    <property type="entry name" value="Alpha-amylase"/>
    <property type="match status" value="1"/>
</dbReference>
<keyword evidence="7 10" id="KW-0119">Carbohydrate metabolism</keyword>
<dbReference type="NCBIfam" id="NF011080">
    <property type="entry name" value="PRK14508.1-3"/>
    <property type="match status" value="1"/>
</dbReference>
<evidence type="ECO:0000256" key="9">
    <source>
        <dbReference type="ARBA" id="ARBA00031501"/>
    </source>
</evidence>
<evidence type="ECO:0000256" key="10">
    <source>
        <dbReference type="RuleBase" id="RU361207"/>
    </source>
</evidence>
<protein>
    <recommendedName>
        <fullName evidence="4 10">4-alpha-glucanotransferase</fullName>
        <ecNumber evidence="3 10">2.4.1.25</ecNumber>
    </recommendedName>
    <alternativeName>
        <fullName evidence="8 10">Amylomaltase</fullName>
    </alternativeName>
    <alternativeName>
        <fullName evidence="9 10">Disproportionating enzyme</fullName>
    </alternativeName>
</protein>
<comment type="similarity">
    <text evidence="2 10">Belongs to the disproportionating enzyme family.</text>
</comment>
<evidence type="ECO:0000259" key="11">
    <source>
        <dbReference type="SMART" id="SM00642"/>
    </source>
</evidence>
<name>A0A4Q0M3P9_9SPHI</name>
<evidence type="ECO:0000256" key="2">
    <source>
        <dbReference type="ARBA" id="ARBA00005684"/>
    </source>
</evidence>
<reference evidence="12 13" key="1">
    <citation type="submission" date="2018-12" db="EMBL/GenBank/DDBJ databases">
        <title>The Draft Genome Sequence of the Soil Bacterium Pedobacter tournemirensis R1.</title>
        <authorList>
            <person name="He J."/>
        </authorList>
    </citation>
    <scope>NUCLEOTIDE SEQUENCE [LARGE SCALE GENOMIC DNA]</scope>
    <source>
        <strain evidence="12 13">R1</strain>
    </source>
</reference>
<dbReference type="SMART" id="SM00642">
    <property type="entry name" value="Aamy"/>
    <property type="match status" value="1"/>
</dbReference>
<dbReference type="Pfam" id="PF02446">
    <property type="entry name" value="Glyco_hydro_77"/>
    <property type="match status" value="1"/>
</dbReference>
<dbReference type="RefSeq" id="WP_128771088.1">
    <property type="nucleotide sequence ID" value="NZ_RXOC01000017.1"/>
</dbReference>
<gene>
    <name evidence="12" type="primary">treY</name>
    <name evidence="12" type="ORF">EKH83_19245</name>
</gene>
<evidence type="ECO:0000313" key="13">
    <source>
        <dbReference type="Proteomes" id="UP000290848"/>
    </source>
</evidence>
<dbReference type="EC" id="2.4.1.25" evidence="3 10"/>
<dbReference type="Gene3D" id="3.20.20.80">
    <property type="entry name" value="Glycosidases"/>
    <property type="match status" value="4"/>
</dbReference>
<accession>A0A4Q0M3P9</accession>
<dbReference type="SUPFAM" id="SSF51445">
    <property type="entry name" value="(Trans)glycosidases"/>
    <property type="match status" value="2"/>
</dbReference>
<feature type="domain" description="Glycosyl hydrolase family 13 catalytic" evidence="11">
    <location>
        <begin position="7"/>
        <end position="767"/>
    </location>
</feature>
<dbReference type="NCBIfam" id="TIGR00217">
    <property type="entry name" value="malQ"/>
    <property type="match status" value="1"/>
</dbReference>
<dbReference type="InterPro" id="IPR003385">
    <property type="entry name" value="Glyco_hydro_77"/>
</dbReference>
<dbReference type="Proteomes" id="UP000290848">
    <property type="component" value="Unassembled WGS sequence"/>
</dbReference>
<evidence type="ECO:0000256" key="8">
    <source>
        <dbReference type="ARBA" id="ARBA00031423"/>
    </source>
</evidence>
<dbReference type="InterPro" id="IPR012767">
    <property type="entry name" value="Trehalose_TreY"/>
</dbReference>
<dbReference type="Gene3D" id="3.30.750.90">
    <property type="match status" value="1"/>
</dbReference>
<proteinExistence type="inferred from homology"/>
<dbReference type="GO" id="GO:0004134">
    <property type="term" value="F:4-alpha-glucanotransferase activity"/>
    <property type="evidence" value="ECO:0007669"/>
    <property type="project" value="UniProtKB-EC"/>
</dbReference>
<evidence type="ECO:0000313" key="12">
    <source>
        <dbReference type="EMBL" id="RXF67485.1"/>
    </source>
</evidence>
<evidence type="ECO:0000256" key="7">
    <source>
        <dbReference type="ARBA" id="ARBA00023277"/>
    </source>
</evidence>
<dbReference type="GO" id="GO:0005975">
    <property type="term" value="P:carbohydrate metabolic process"/>
    <property type="evidence" value="ECO:0007669"/>
    <property type="project" value="InterPro"/>
</dbReference>
<evidence type="ECO:0000256" key="1">
    <source>
        <dbReference type="ARBA" id="ARBA00000439"/>
    </source>
</evidence>
<comment type="caution">
    <text evidence="12">The sequence shown here is derived from an EMBL/GenBank/DDBJ whole genome shotgun (WGS) entry which is preliminary data.</text>
</comment>
<sequence length="1410" mass="162950">MSASPVSTYRLQFHKEFTFNDLERIIPYLQKLGIRTVYASPVFKSTSGSSHGYDTLDPHIINPEIGTEEQLKDLSKRLKAQGMGWLQDIVPNHMAFSPHNTWLMDVLEKGPQSLYASFFDTALSSELYSGRIMVPFLGSSLEDVIDKKELKVEYKDGRFVFNYYDSIYPLNPRSYPIILNGGEDEPLEGLQQLLSQIHPIHQIEDSRQYTDGWNEFLLQLSALMKNDAIGSYVTDRLNKINDSSETVMKLAEEQIYRLCNWQETDTHITFRRFFTVNGLICLNIQHPEVFNTYHQYIKSLVDKEIFTGLRVDHIDGLFDPATYLKQLRELVGDQTYITVEKILEPGEEIPEDWPIQGNTGYDFLALVNNLFTSKKSEKQFTGFYSDLIGEGSEVQEQIYEKKAHILYQHMGGELDNLYNLLLSSDLFKRTSARHIHDGDLKRTIGEFIIQCPVYRYYGNSFPLNRKEEEAIRKVFSRISSEKPALTAAVKLLEESLLDRPKEGDTEYNSRALNFYQRCMQFSGPLMAKGVEDTLMYTYNRFIVHNEVGDSPEAFGMTQDEFHTKMIQRQQNWPLSMNATSTHDTKRGEDVRARLNVLSDIPDEWLKNVEEWLDLNKSIKQSGSPDLNDEYLIYQTLLGAFPMPGQDEDNFTERIQEYIQKALREAKQNSDWAEPNTSYEEAAKRFAVNLLDTKGKFRKSFDAFHQKVADYGIINSLAQVLLKFTCPGVPDVYQGCELWDLSMVDPDNRRPVDYNLRTQFLNELESYREDSGNLPSYLWKRRHEGHIKLWLTGILLKERAASSALFEKGDYVPLKIKGAYKNNVLAFARRYQQNWYIIVIPLHIAALCGEQDCEIQSLNWKNTRILLPETATGEWEHLLNADVKGKAEQEIRVEEIFDTLPLALLKLERKVKERGAGILMHITSLPSPFGTGDFGPEAIKFADFLARSRQKYWQILPLSPTEQGSGNSPYSSYSSMAGNPLLISPELLAKAGLLSPKKLQDYYLPLKSKADFKGAEQLKDVLFEKAYRKFQKGDFSKLKRDFAAFCKKEALWLEDFSLYIVLKQQHKGQAWYQWPEEYKLRNRMALDRFRNNNSDALDKARWLQFIFAAQWNDLKAYCNNLGIALFGDMPFYVSYDSADVWSNREIFCLDNNGNMTGVAGVPPDYFNENGQLWGMPVFRWDILKKQGYNWWLQRIRKNIELFDLLRFDHFRAFSAYWEVPASEDTAKNGIWKPGPGKDFFRTIQKKLGKLPFVAEDLGDIDAPVYELRDTFGFPGMKVLQFAFGDDMPQAIAIPHQYTQNFFAYTGTHDNNTTRGWFEKDADKTIRENLNDYTGFDVKAKNVHEVMTRLAYASVAKTVIIPLQDVLGLDAKARMNSPATTENNWQWRLKPGELTGKEEEQLRKWVKIYNRD</sequence>
<dbReference type="PANTHER" id="PTHR32438">
    <property type="entry name" value="4-ALPHA-GLUCANOTRANSFERASE DPE1, CHLOROPLASTIC/AMYLOPLASTIC"/>
    <property type="match status" value="1"/>
</dbReference>
<dbReference type="EMBL" id="RXOC01000017">
    <property type="protein sequence ID" value="RXF67485.1"/>
    <property type="molecule type" value="Genomic_DNA"/>
</dbReference>
<dbReference type="InterPro" id="IPR017853">
    <property type="entry name" value="GH"/>
</dbReference>
<dbReference type="Gene3D" id="3.30.1590.10">
    <property type="entry name" value="Maltooligosyl trehalose synthase, domain 2"/>
    <property type="match status" value="1"/>
</dbReference>
<evidence type="ECO:0000256" key="4">
    <source>
        <dbReference type="ARBA" id="ARBA00020295"/>
    </source>
</evidence>
<evidence type="ECO:0000256" key="3">
    <source>
        <dbReference type="ARBA" id="ARBA00012560"/>
    </source>
</evidence>
<dbReference type="PANTHER" id="PTHR32438:SF5">
    <property type="entry name" value="4-ALPHA-GLUCANOTRANSFERASE DPE1, CHLOROPLASTIC_AMYLOPLASTIC"/>
    <property type="match status" value="1"/>
</dbReference>
<dbReference type="NCBIfam" id="TIGR02401">
    <property type="entry name" value="trehalose_TreY"/>
    <property type="match status" value="1"/>
</dbReference>
<evidence type="ECO:0000256" key="6">
    <source>
        <dbReference type="ARBA" id="ARBA00022679"/>
    </source>
</evidence>
<dbReference type="CDD" id="cd11336">
    <property type="entry name" value="AmyAc_MTSase"/>
    <property type="match status" value="1"/>
</dbReference>
<keyword evidence="6 10" id="KW-0808">Transferase</keyword>
<dbReference type="InterPro" id="IPR006047">
    <property type="entry name" value="GH13_cat_dom"/>
</dbReference>
<evidence type="ECO:0000256" key="5">
    <source>
        <dbReference type="ARBA" id="ARBA00022676"/>
    </source>
</evidence>
<organism evidence="12 13">
    <name type="scientific">Arcticibacter tournemirensis</name>
    <dbReference type="NCBI Taxonomy" id="699437"/>
    <lineage>
        <taxon>Bacteria</taxon>
        <taxon>Pseudomonadati</taxon>
        <taxon>Bacteroidota</taxon>
        <taxon>Sphingobacteriia</taxon>
        <taxon>Sphingobacteriales</taxon>
        <taxon>Sphingobacteriaceae</taxon>
        <taxon>Arcticibacter</taxon>
    </lineage>
</organism>
<dbReference type="NCBIfam" id="NF011079">
    <property type="entry name" value="PRK14508.1-2"/>
    <property type="match status" value="1"/>
</dbReference>
<comment type="catalytic activity">
    <reaction evidence="1 10">
        <text>Transfers a segment of a (1-&gt;4)-alpha-D-glucan to a new position in an acceptor, which may be glucose or a (1-&gt;4)-alpha-D-glucan.</text>
        <dbReference type="EC" id="2.4.1.25"/>
    </reaction>
</comment>
<keyword evidence="5 10" id="KW-0328">Glycosyltransferase</keyword>